<feature type="transmembrane region" description="Helical" evidence="1">
    <location>
        <begin position="118"/>
        <end position="138"/>
    </location>
</feature>
<reference evidence="2 3" key="1">
    <citation type="submission" date="2014-06" db="EMBL/GenBank/DDBJ databases">
        <title>Evolutionary Origins and Diversification of the Mycorrhizal Mutualists.</title>
        <authorList>
            <consortium name="DOE Joint Genome Institute"/>
            <consortium name="Mycorrhizal Genomics Consortium"/>
            <person name="Kohler A."/>
            <person name="Kuo A."/>
            <person name="Nagy L.G."/>
            <person name="Floudas D."/>
            <person name="Copeland A."/>
            <person name="Barry K.W."/>
            <person name="Cichocki N."/>
            <person name="Veneault-Fourrey C."/>
            <person name="LaButti K."/>
            <person name="Lindquist E.A."/>
            <person name="Lipzen A."/>
            <person name="Lundell T."/>
            <person name="Morin E."/>
            <person name="Murat C."/>
            <person name="Riley R."/>
            <person name="Ohm R."/>
            <person name="Sun H."/>
            <person name="Tunlid A."/>
            <person name="Henrissat B."/>
            <person name="Grigoriev I.V."/>
            <person name="Hibbett D.S."/>
            <person name="Martin F."/>
        </authorList>
    </citation>
    <scope>NUCLEOTIDE SEQUENCE [LARGE SCALE GENOMIC DNA]</scope>
    <source>
        <strain evidence="2 3">FD-325 SS-3</strain>
    </source>
</reference>
<keyword evidence="1" id="KW-0812">Transmembrane</keyword>
<gene>
    <name evidence="2" type="ORF">PLICRDRAFT_94979</name>
</gene>
<protein>
    <submittedName>
        <fullName evidence="2">Uncharacterized protein</fullName>
    </submittedName>
</protein>
<name>A0A0C9SY74_PLICR</name>
<accession>A0A0C9SY74</accession>
<keyword evidence="1" id="KW-1133">Transmembrane helix</keyword>
<evidence type="ECO:0000256" key="1">
    <source>
        <dbReference type="SAM" id="Phobius"/>
    </source>
</evidence>
<evidence type="ECO:0000313" key="3">
    <source>
        <dbReference type="Proteomes" id="UP000053263"/>
    </source>
</evidence>
<evidence type="ECO:0000313" key="2">
    <source>
        <dbReference type="EMBL" id="KII84845.1"/>
    </source>
</evidence>
<organism evidence="2 3">
    <name type="scientific">Plicaturopsis crispa FD-325 SS-3</name>
    <dbReference type="NCBI Taxonomy" id="944288"/>
    <lineage>
        <taxon>Eukaryota</taxon>
        <taxon>Fungi</taxon>
        <taxon>Dikarya</taxon>
        <taxon>Basidiomycota</taxon>
        <taxon>Agaricomycotina</taxon>
        <taxon>Agaricomycetes</taxon>
        <taxon>Agaricomycetidae</taxon>
        <taxon>Amylocorticiales</taxon>
        <taxon>Amylocorticiaceae</taxon>
        <taxon>Plicatura</taxon>
        <taxon>Plicaturopsis crispa</taxon>
    </lineage>
</organism>
<dbReference type="HOGENOM" id="CLU_1797276_0_0_1"/>
<dbReference type="AlphaFoldDB" id="A0A0C9SY74"/>
<sequence length="144" mass="15746">MIRRVRYMQSPRCEQLIRYRLDIRCDVASISVIIAAYSPNCSVVTLGAPPELAFEAHTSHLCSCSIRRFSVSVGVPSDHYACCRAERTTSSHCLFAAIGLEHVTVDGDLSASICPATLLRPVLFLTFLALIVFSSLQLDAVTIA</sequence>
<dbReference type="EMBL" id="KN832569">
    <property type="protein sequence ID" value="KII84845.1"/>
    <property type="molecule type" value="Genomic_DNA"/>
</dbReference>
<proteinExistence type="predicted"/>
<keyword evidence="3" id="KW-1185">Reference proteome</keyword>
<dbReference type="Proteomes" id="UP000053263">
    <property type="component" value="Unassembled WGS sequence"/>
</dbReference>
<keyword evidence="1" id="KW-0472">Membrane</keyword>